<dbReference type="InterPro" id="IPR010285">
    <property type="entry name" value="DNA_helicase_pif1-like_DEAD"/>
</dbReference>
<sequence length="267" mass="30906">MTYNSSWQEIGSINNSRKLKIEDRPDISCIRTVNGTCEIYYMRILLIVQRDYTICESIRTVNGITYSNFQDACYSMELLCDDRKFITPINKIAKLAFGHQLRKLFVMLLISNSISKPYHDMTDDELKNFCLIEIGKILNNNARSLRDYQSMPYPELSDVHFFQNKLIEEELAYDTNEFTYTNLYTEQKITHEQSKTFIWNELSSAFWPTGKIVLNVASSRIASLLLPGGRTAHSRFPIPIINTDEYTCNIKHGSLKAELLIQNSLII</sequence>
<comment type="caution">
    <text evidence="3">The sequence shown here is derived from an EMBL/GenBank/DDBJ whole genome shotgun (WGS) entry which is preliminary data.</text>
</comment>
<dbReference type="GO" id="GO:0006310">
    <property type="term" value="P:DNA recombination"/>
    <property type="evidence" value="ECO:0007669"/>
    <property type="project" value="UniProtKB-KW"/>
</dbReference>
<dbReference type="Proteomes" id="UP000289738">
    <property type="component" value="Chromosome A07"/>
</dbReference>
<reference evidence="3 4" key="1">
    <citation type="submission" date="2019-01" db="EMBL/GenBank/DDBJ databases">
        <title>Sequencing of cultivated peanut Arachis hypogaea provides insights into genome evolution and oil improvement.</title>
        <authorList>
            <person name="Chen X."/>
        </authorList>
    </citation>
    <scope>NUCLEOTIDE SEQUENCE [LARGE SCALE GENOMIC DNA]</scope>
    <source>
        <strain evidence="4">cv. Fuhuasheng</strain>
        <tissue evidence="3">Leaves</tissue>
    </source>
</reference>
<comment type="catalytic activity">
    <reaction evidence="1">
        <text>ATP + H2O = ADP + phosphate + H(+)</text>
        <dbReference type="Rhea" id="RHEA:13065"/>
        <dbReference type="ChEBI" id="CHEBI:15377"/>
        <dbReference type="ChEBI" id="CHEBI:15378"/>
        <dbReference type="ChEBI" id="CHEBI:30616"/>
        <dbReference type="ChEBI" id="CHEBI:43474"/>
        <dbReference type="ChEBI" id="CHEBI:456216"/>
        <dbReference type="EC" id="5.6.2.3"/>
    </reaction>
</comment>
<evidence type="ECO:0000313" key="3">
    <source>
        <dbReference type="EMBL" id="RYR50052.1"/>
    </source>
</evidence>
<dbReference type="STRING" id="3818.A0A445CGK4"/>
<dbReference type="EC" id="5.6.2.3" evidence="1"/>
<proteinExistence type="inferred from homology"/>
<dbReference type="EMBL" id="SDMP01000007">
    <property type="protein sequence ID" value="RYR50052.1"/>
    <property type="molecule type" value="Genomic_DNA"/>
</dbReference>
<keyword evidence="1" id="KW-0233">DNA recombination</keyword>
<dbReference type="PANTHER" id="PTHR10492:SF74">
    <property type="entry name" value="ATP-DEPENDENT DNA HELICASE"/>
    <property type="match status" value="1"/>
</dbReference>
<dbReference type="GO" id="GO:0006281">
    <property type="term" value="P:DNA repair"/>
    <property type="evidence" value="ECO:0007669"/>
    <property type="project" value="UniProtKB-KW"/>
</dbReference>
<dbReference type="GO" id="GO:0043139">
    <property type="term" value="F:5'-3' DNA helicase activity"/>
    <property type="evidence" value="ECO:0007669"/>
    <property type="project" value="UniProtKB-EC"/>
</dbReference>
<evidence type="ECO:0000313" key="4">
    <source>
        <dbReference type="Proteomes" id="UP000289738"/>
    </source>
</evidence>
<organism evidence="3 4">
    <name type="scientific">Arachis hypogaea</name>
    <name type="common">Peanut</name>
    <dbReference type="NCBI Taxonomy" id="3818"/>
    <lineage>
        <taxon>Eukaryota</taxon>
        <taxon>Viridiplantae</taxon>
        <taxon>Streptophyta</taxon>
        <taxon>Embryophyta</taxon>
        <taxon>Tracheophyta</taxon>
        <taxon>Spermatophyta</taxon>
        <taxon>Magnoliopsida</taxon>
        <taxon>eudicotyledons</taxon>
        <taxon>Gunneridae</taxon>
        <taxon>Pentapetalae</taxon>
        <taxon>rosids</taxon>
        <taxon>fabids</taxon>
        <taxon>Fabales</taxon>
        <taxon>Fabaceae</taxon>
        <taxon>Papilionoideae</taxon>
        <taxon>50 kb inversion clade</taxon>
        <taxon>dalbergioids sensu lato</taxon>
        <taxon>Dalbergieae</taxon>
        <taxon>Pterocarpus clade</taxon>
        <taxon>Arachis</taxon>
    </lineage>
</organism>
<evidence type="ECO:0000259" key="2">
    <source>
        <dbReference type="Pfam" id="PF05970"/>
    </source>
</evidence>
<comment type="cofactor">
    <cofactor evidence="1">
        <name>Mg(2+)</name>
        <dbReference type="ChEBI" id="CHEBI:18420"/>
    </cofactor>
</comment>
<keyword evidence="1" id="KW-0234">DNA repair</keyword>
<gene>
    <name evidence="3" type="ORF">Ahy_A07g036599</name>
</gene>
<keyword evidence="1" id="KW-0227">DNA damage</keyword>
<keyword evidence="1" id="KW-0347">Helicase</keyword>
<comment type="similarity">
    <text evidence="1">Belongs to the helicase family.</text>
</comment>
<dbReference type="AlphaFoldDB" id="A0A445CGK4"/>
<dbReference type="GO" id="GO:0016887">
    <property type="term" value="F:ATP hydrolysis activity"/>
    <property type="evidence" value="ECO:0007669"/>
    <property type="project" value="RHEA"/>
</dbReference>
<dbReference type="GO" id="GO:0005524">
    <property type="term" value="F:ATP binding"/>
    <property type="evidence" value="ECO:0007669"/>
    <property type="project" value="UniProtKB-KW"/>
</dbReference>
<keyword evidence="1" id="KW-0547">Nucleotide-binding</keyword>
<keyword evidence="4" id="KW-1185">Reference proteome</keyword>
<dbReference type="GO" id="GO:0000723">
    <property type="term" value="P:telomere maintenance"/>
    <property type="evidence" value="ECO:0007669"/>
    <property type="project" value="InterPro"/>
</dbReference>
<dbReference type="PANTHER" id="PTHR10492">
    <property type="match status" value="1"/>
</dbReference>
<keyword evidence="1" id="KW-0067">ATP-binding</keyword>
<protein>
    <recommendedName>
        <fullName evidence="1">ATP-dependent DNA helicase</fullName>
        <ecNumber evidence="1">5.6.2.3</ecNumber>
    </recommendedName>
</protein>
<name>A0A445CGK4_ARAHY</name>
<keyword evidence="1" id="KW-0378">Hydrolase</keyword>
<evidence type="ECO:0000256" key="1">
    <source>
        <dbReference type="RuleBase" id="RU363044"/>
    </source>
</evidence>
<feature type="domain" description="DNA helicase Pif1-like DEAD-box helicase" evidence="2">
    <location>
        <begin position="194"/>
        <end position="267"/>
    </location>
</feature>
<accession>A0A445CGK4</accession>
<dbReference type="Pfam" id="PF05970">
    <property type="entry name" value="PIF1"/>
    <property type="match status" value="1"/>
</dbReference>